<dbReference type="Proteomes" id="UP000576792">
    <property type="component" value="Unassembled WGS sequence"/>
</dbReference>
<reference evidence="1 2" key="1">
    <citation type="submission" date="2020-03" db="EMBL/GenBank/DDBJ databases">
        <title>Sequencing the genomes of 1000 actinobacteria strains.</title>
        <authorList>
            <person name="Klenk H.-P."/>
        </authorList>
    </citation>
    <scope>NUCLEOTIDE SEQUENCE [LARGE SCALE GENOMIC DNA]</scope>
    <source>
        <strain evidence="1 2">DSM 18964</strain>
    </source>
</reference>
<evidence type="ECO:0000313" key="1">
    <source>
        <dbReference type="EMBL" id="NJC55531.1"/>
    </source>
</evidence>
<dbReference type="EMBL" id="JAATJN010000001">
    <property type="protein sequence ID" value="NJC55531.1"/>
    <property type="molecule type" value="Genomic_DNA"/>
</dbReference>
<keyword evidence="2" id="KW-1185">Reference proteome</keyword>
<dbReference type="AlphaFoldDB" id="A0A846RZZ7"/>
<evidence type="ECO:0000313" key="2">
    <source>
        <dbReference type="Proteomes" id="UP000576792"/>
    </source>
</evidence>
<comment type="caution">
    <text evidence="1">The sequence shown here is derived from an EMBL/GenBank/DDBJ whole genome shotgun (WGS) entry which is preliminary data.</text>
</comment>
<accession>A0A846RZZ7</accession>
<proteinExistence type="predicted"/>
<sequence>MVGDPEGFTQTRFLDWAAMDEQPMTEVTAWI</sequence>
<name>A0A846RZZ7_9MICO</name>
<protein>
    <submittedName>
        <fullName evidence="1">Uncharacterized protein</fullName>
    </submittedName>
</protein>
<gene>
    <name evidence="1" type="ORF">BKA07_000566</name>
</gene>
<organism evidence="1 2">
    <name type="scientific">Brevibacterium marinum</name>
    <dbReference type="NCBI Taxonomy" id="418643"/>
    <lineage>
        <taxon>Bacteria</taxon>
        <taxon>Bacillati</taxon>
        <taxon>Actinomycetota</taxon>
        <taxon>Actinomycetes</taxon>
        <taxon>Micrococcales</taxon>
        <taxon>Brevibacteriaceae</taxon>
        <taxon>Brevibacterium</taxon>
    </lineage>
</organism>